<evidence type="ECO:0000259" key="1">
    <source>
        <dbReference type="Pfam" id="PF14332"/>
    </source>
</evidence>
<dbReference type="InterPro" id="IPR025497">
    <property type="entry name" value="PatA-like_N"/>
</dbReference>
<protein>
    <recommendedName>
        <fullName evidence="1">PatA-like N-terminal domain-containing protein</fullName>
    </recommendedName>
</protein>
<accession>D9MX57</accession>
<gene>
    <name evidence="2" type="ORF">AKSOIL_0326</name>
</gene>
<dbReference type="EMBL" id="HM537013">
    <property type="protein sequence ID" value="ADI87834.1"/>
    <property type="molecule type" value="Genomic_DNA"/>
</dbReference>
<organism evidence="2">
    <name type="scientific">uncultured bacterium Ak20-3</name>
    <dbReference type="NCBI Taxonomy" id="798570"/>
    <lineage>
        <taxon>Bacteria</taxon>
        <taxon>environmental samples</taxon>
    </lineage>
</organism>
<name>D9MX57_9BACT</name>
<sequence length="418" mass="47619">MISRHSVDVFKIRSSSMTNQLKVTREKDSLVISGMKNALLEENWSVASFKEDYLFARKNGLTNADTGGACFSSVDGFVDFLSGIHFRRWDGGILIDTGFGRKKLFFRDGELVFASSDLIDDRLGEVCYRRGIITLDALTESATKVTRSLKFGQVLVRSKLMTDFQLWNALKDQIRHIVKSLFMFDHIYFELDAKLRAPAEVVFTEGTLPLLEACYGYGSMYRSFADTIKPSSWIRLMNPERAEPGTFLGDLIGFMTKRITVEEFATQSKLQSTNIIAALMDLVNRGVCVVEDVKQRTFDERHPKLFGVRKFVKAYESALKLAIKAFEDEKRILPLNELRSLVDSFNVDMPVFFLDAVGNISAESLYSIYSQCAYIKGRSEYFEIRIKSMIEFLVQITGDHLSDIVGKQIRDSIRDYYS</sequence>
<feature type="domain" description="PatA-like N-terminal" evidence="1">
    <location>
        <begin position="77"/>
        <end position="203"/>
    </location>
</feature>
<proteinExistence type="predicted"/>
<dbReference type="AlphaFoldDB" id="D9MX57"/>
<reference evidence="2" key="1">
    <citation type="journal article" date="2010" name="Appl. Environ. Microbiol.">
        <title>Novel florfenicol and chloramphenicol resistance gene discovered in Alaskan soil by using functional metagenomics.</title>
        <authorList>
            <person name="Lang K.S."/>
            <person name="Anderson J.M."/>
            <person name="Schwarz S."/>
            <person name="Williamson L."/>
            <person name="Handelsman J."/>
            <person name="Singer R.S."/>
        </authorList>
    </citation>
    <scope>NUCLEOTIDE SEQUENCE</scope>
</reference>
<evidence type="ECO:0000313" key="2">
    <source>
        <dbReference type="EMBL" id="ADI87834.1"/>
    </source>
</evidence>
<dbReference type="Pfam" id="PF14332">
    <property type="entry name" value="DUF4388"/>
    <property type="match status" value="1"/>
</dbReference>